<comment type="caution">
    <text evidence="2">The sequence shown here is derived from an EMBL/GenBank/DDBJ whole genome shotgun (WGS) entry which is preliminary data.</text>
</comment>
<evidence type="ECO:0000256" key="1">
    <source>
        <dbReference type="SAM" id="MobiDB-lite"/>
    </source>
</evidence>
<feature type="compositionally biased region" description="Acidic residues" evidence="1">
    <location>
        <begin position="14"/>
        <end position="27"/>
    </location>
</feature>
<organism evidence="2 3">
    <name type="scientific">Polarella glacialis</name>
    <name type="common">Dinoflagellate</name>
    <dbReference type="NCBI Taxonomy" id="89957"/>
    <lineage>
        <taxon>Eukaryota</taxon>
        <taxon>Sar</taxon>
        <taxon>Alveolata</taxon>
        <taxon>Dinophyceae</taxon>
        <taxon>Suessiales</taxon>
        <taxon>Suessiaceae</taxon>
        <taxon>Polarella</taxon>
    </lineage>
</organism>
<evidence type="ECO:0000313" key="2">
    <source>
        <dbReference type="EMBL" id="CAE8624422.1"/>
    </source>
</evidence>
<dbReference type="EMBL" id="CAJNNV010028385">
    <property type="protein sequence ID" value="CAE8624422.1"/>
    <property type="molecule type" value="Genomic_DNA"/>
</dbReference>
<proteinExistence type="predicted"/>
<accession>A0A813GNI1</accession>
<protein>
    <recommendedName>
        <fullName evidence="4">C3H1-type domain-containing protein</fullName>
    </recommendedName>
</protein>
<keyword evidence="3" id="KW-1185">Reference proteome</keyword>
<feature type="non-terminal residue" evidence="2">
    <location>
        <position position="178"/>
    </location>
</feature>
<gene>
    <name evidence="2" type="ORF">PGLA1383_LOCUS41546</name>
</gene>
<dbReference type="Proteomes" id="UP000654075">
    <property type="component" value="Unassembled WGS sequence"/>
</dbReference>
<dbReference type="OrthoDB" id="434684at2759"/>
<name>A0A813GNI1_POLGL</name>
<evidence type="ECO:0008006" key="4">
    <source>
        <dbReference type="Google" id="ProtNLM"/>
    </source>
</evidence>
<feature type="region of interest" description="Disordered" evidence="1">
    <location>
        <begin position="1"/>
        <end position="29"/>
    </location>
</feature>
<reference evidence="2" key="1">
    <citation type="submission" date="2021-02" db="EMBL/GenBank/DDBJ databases">
        <authorList>
            <person name="Dougan E. K."/>
            <person name="Rhodes N."/>
            <person name="Thang M."/>
            <person name="Chan C."/>
        </authorList>
    </citation>
    <scope>NUCLEOTIDE SEQUENCE</scope>
</reference>
<evidence type="ECO:0000313" key="3">
    <source>
        <dbReference type="Proteomes" id="UP000654075"/>
    </source>
</evidence>
<sequence>GSIPTTSTTMSFLDSEEGPSDAFEEQSEALHDAHARGECKPCAYFHHKADGCRMGKDCSFCHMCDRLAVKRNKKANKHTRMLNVKERKEASSDPGRRATPGLSLARLVVADPGTLPVRPPPGLEMISAENSKSRFFLQSPAMVSLEDSFYGPRHEVPDLGSEASWNQWDSLLNLHSVF</sequence>
<feature type="compositionally biased region" description="Polar residues" evidence="1">
    <location>
        <begin position="1"/>
        <end position="12"/>
    </location>
</feature>
<dbReference type="AlphaFoldDB" id="A0A813GNI1"/>